<dbReference type="SUPFAM" id="SSF53822">
    <property type="entry name" value="Periplasmic binding protein-like I"/>
    <property type="match status" value="1"/>
</dbReference>
<feature type="domain" description="HTH lacI-type" evidence="4">
    <location>
        <begin position="6"/>
        <end position="61"/>
    </location>
</feature>
<evidence type="ECO:0000256" key="2">
    <source>
        <dbReference type="ARBA" id="ARBA00023125"/>
    </source>
</evidence>
<dbReference type="InterPro" id="IPR046335">
    <property type="entry name" value="LacI/GalR-like_sensor"/>
</dbReference>
<dbReference type="Pfam" id="PF13377">
    <property type="entry name" value="Peripla_BP_3"/>
    <property type="match status" value="1"/>
</dbReference>
<evidence type="ECO:0000313" key="6">
    <source>
        <dbReference type="Proteomes" id="UP000635665"/>
    </source>
</evidence>
<accession>A0ABS0TJL8</accession>
<comment type="caution">
    <text evidence="5">The sequence shown here is derived from an EMBL/GenBank/DDBJ whole genome shotgun (WGS) entry which is preliminary data.</text>
</comment>
<dbReference type="GO" id="GO:0003677">
    <property type="term" value="F:DNA binding"/>
    <property type="evidence" value="ECO:0007669"/>
    <property type="project" value="UniProtKB-KW"/>
</dbReference>
<dbReference type="EMBL" id="JAEHNY010000015">
    <property type="protein sequence ID" value="MBI6121236.1"/>
    <property type="molecule type" value="Genomic_DNA"/>
</dbReference>
<protein>
    <submittedName>
        <fullName evidence="5">LacI family DNA-binding transcriptional regulator</fullName>
    </submittedName>
</protein>
<evidence type="ECO:0000259" key="4">
    <source>
        <dbReference type="PROSITE" id="PS50932"/>
    </source>
</evidence>
<reference evidence="5 6" key="1">
    <citation type="submission" date="2020-12" db="EMBL/GenBank/DDBJ databases">
        <title>Salegentibacter orientalis sp. nov., isolated from costal sediment.</title>
        <authorList>
            <person name="Lian F.-B."/>
        </authorList>
    </citation>
    <scope>NUCLEOTIDE SEQUENCE [LARGE SCALE GENOMIC DNA]</scope>
    <source>
        <strain evidence="5 6">F60176</strain>
    </source>
</reference>
<dbReference type="PANTHER" id="PTHR30146:SF109">
    <property type="entry name" value="HTH-TYPE TRANSCRIPTIONAL REGULATOR GALS"/>
    <property type="match status" value="1"/>
</dbReference>
<dbReference type="Gene3D" id="1.10.260.40">
    <property type="entry name" value="lambda repressor-like DNA-binding domains"/>
    <property type="match status" value="1"/>
</dbReference>
<dbReference type="Proteomes" id="UP000635665">
    <property type="component" value="Unassembled WGS sequence"/>
</dbReference>
<dbReference type="Pfam" id="PF00356">
    <property type="entry name" value="LacI"/>
    <property type="match status" value="1"/>
</dbReference>
<organism evidence="5 6">
    <name type="scientific">Salegentibacter maritimus</name>
    <dbReference type="NCBI Taxonomy" id="2794347"/>
    <lineage>
        <taxon>Bacteria</taxon>
        <taxon>Pseudomonadati</taxon>
        <taxon>Bacteroidota</taxon>
        <taxon>Flavobacteriia</taxon>
        <taxon>Flavobacteriales</taxon>
        <taxon>Flavobacteriaceae</taxon>
        <taxon>Salegentibacter</taxon>
    </lineage>
</organism>
<dbReference type="PROSITE" id="PS50932">
    <property type="entry name" value="HTH_LACI_2"/>
    <property type="match status" value="1"/>
</dbReference>
<keyword evidence="3" id="KW-0804">Transcription</keyword>
<evidence type="ECO:0000256" key="3">
    <source>
        <dbReference type="ARBA" id="ARBA00023163"/>
    </source>
</evidence>
<dbReference type="CDD" id="cd01392">
    <property type="entry name" value="HTH_LacI"/>
    <property type="match status" value="1"/>
</dbReference>
<keyword evidence="2 5" id="KW-0238">DNA-binding</keyword>
<evidence type="ECO:0000256" key="1">
    <source>
        <dbReference type="ARBA" id="ARBA00023015"/>
    </source>
</evidence>
<keyword evidence="6" id="KW-1185">Reference proteome</keyword>
<dbReference type="InterPro" id="IPR028082">
    <property type="entry name" value="Peripla_BP_I"/>
</dbReference>
<gene>
    <name evidence="5" type="ORF">I6U50_14515</name>
</gene>
<keyword evidence="1" id="KW-0805">Transcription regulation</keyword>
<evidence type="ECO:0000313" key="5">
    <source>
        <dbReference type="EMBL" id="MBI6121236.1"/>
    </source>
</evidence>
<proteinExistence type="predicted"/>
<dbReference type="InterPro" id="IPR010982">
    <property type="entry name" value="Lambda_DNA-bd_dom_sf"/>
</dbReference>
<dbReference type="RefSeq" id="WP_198639371.1">
    <property type="nucleotide sequence ID" value="NZ_JAEHNY010000015.1"/>
</dbReference>
<dbReference type="Gene3D" id="3.40.50.2300">
    <property type="match status" value="2"/>
</dbReference>
<dbReference type="PANTHER" id="PTHR30146">
    <property type="entry name" value="LACI-RELATED TRANSCRIPTIONAL REPRESSOR"/>
    <property type="match status" value="1"/>
</dbReference>
<name>A0ABS0TJL8_9FLAO</name>
<dbReference type="SMART" id="SM00354">
    <property type="entry name" value="HTH_LACI"/>
    <property type="match status" value="1"/>
</dbReference>
<sequence>MKKIYLKDIAKHLNVSKTAVSLVLNNKGDENKISLATQKRIKEYAKKHNYEPNQLARSLSTGKSKNIGLIIPDISDTFYAKIASRVENMSEKLGYTVLFSSSNENPNKETKLIQSLLNRQVEGLIIASTQQNQKDIQILKTKNMPFVLIDRYYPNYDTNYVIVDNYGGVNDAVKHLWDLGRRKIGFISLKPGLEAMRQRLMGYRDAMKDFGVDTDDVIKELSYNNYENEIKNAIEELVRHPNNVDSIMFSTHYLAALGLRELRSLNIKVPDDVAIISFDEMGAFDLVDPPITSVLQPVSDIGGFAVKILMQEIEGKSVEIEKRMVLDTELIVRRSCGAS</sequence>
<dbReference type="InterPro" id="IPR000843">
    <property type="entry name" value="HTH_LacI"/>
</dbReference>
<dbReference type="SUPFAM" id="SSF47413">
    <property type="entry name" value="lambda repressor-like DNA-binding domains"/>
    <property type="match status" value="1"/>
</dbReference>